<dbReference type="GO" id="GO:0008168">
    <property type="term" value="F:methyltransferase activity"/>
    <property type="evidence" value="ECO:0007669"/>
    <property type="project" value="UniProtKB-KW"/>
</dbReference>
<comment type="similarity">
    <text evidence="6">Belongs to the methyltransferase superfamily. RNA methyltransferase RsmG family.</text>
</comment>
<evidence type="ECO:0000256" key="4">
    <source>
        <dbReference type="ARBA" id="ARBA00022679"/>
    </source>
</evidence>
<name>A0ABX6T2U0_9SPHN</name>
<comment type="caution">
    <text evidence="6">Lacks conserved residue(s) required for the propagation of feature annotation.</text>
</comment>
<feature type="binding site" evidence="6">
    <location>
        <begin position="123"/>
        <end position="124"/>
    </location>
    <ligand>
        <name>S-adenosyl-L-methionine</name>
        <dbReference type="ChEBI" id="CHEBI:59789"/>
    </ligand>
</feature>
<evidence type="ECO:0000256" key="2">
    <source>
        <dbReference type="ARBA" id="ARBA00022552"/>
    </source>
</evidence>
<feature type="binding site" evidence="6">
    <location>
        <position position="72"/>
    </location>
    <ligand>
        <name>S-adenosyl-L-methionine</name>
        <dbReference type="ChEBI" id="CHEBI:59789"/>
    </ligand>
</feature>
<dbReference type="HAMAP" id="MF_00074">
    <property type="entry name" value="16SrRNA_methyltr_G"/>
    <property type="match status" value="1"/>
</dbReference>
<evidence type="ECO:0000256" key="6">
    <source>
        <dbReference type="HAMAP-Rule" id="MF_00074"/>
    </source>
</evidence>
<dbReference type="PANTHER" id="PTHR31760">
    <property type="entry name" value="S-ADENOSYL-L-METHIONINE-DEPENDENT METHYLTRANSFERASES SUPERFAMILY PROTEIN"/>
    <property type="match status" value="1"/>
</dbReference>
<comment type="subcellular location">
    <subcellularLocation>
        <location evidence="6">Cytoplasm</location>
    </subcellularLocation>
</comment>
<dbReference type="PANTHER" id="PTHR31760:SF0">
    <property type="entry name" value="S-ADENOSYL-L-METHIONINE-DEPENDENT METHYLTRANSFERASES SUPERFAMILY PROTEIN"/>
    <property type="match status" value="1"/>
</dbReference>
<dbReference type="GO" id="GO:0032259">
    <property type="term" value="P:methylation"/>
    <property type="evidence" value="ECO:0007669"/>
    <property type="project" value="UniProtKB-KW"/>
</dbReference>
<dbReference type="EMBL" id="CP060780">
    <property type="protein sequence ID" value="QNP44132.1"/>
    <property type="molecule type" value="Genomic_DNA"/>
</dbReference>
<feature type="binding site" evidence="6">
    <location>
        <position position="77"/>
    </location>
    <ligand>
        <name>S-adenosyl-L-methionine</name>
        <dbReference type="ChEBI" id="CHEBI:59789"/>
    </ligand>
</feature>
<dbReference type="EC" id="2.1.1.170" evidence="6"/>
<dbReference type="InterPro" id="IPR029063">
    <property type="entry name" value="SAM-dependent_MTases_sf"/>
</dbReference>
<accession>A0ABX6T2U0</accession>
<keyword evidence="2 6" id="KW-0698">rRNA processing</keyword>
<gene>
    <name evidence="6 7" type="primary">rsmG</name>
    <name evidence="7" type="ORF">H9L15_06295</name>
</gene>
<keyword evidence="4 6" id="KW-0808">Transferase</keyword>
<keyword evidence="1 6" id="KW-0963">Cytoplasm</keyword>
<keyword evidence="8" id="KW-1185">Reference proteome</keyword>
<dbReference type="Pfam" id="PF02527">
    <property type="entry name" value="GidB"/>
    <property type="match status" value="1"/>
</dbReference>
<proteinExistence type="inferred from homology"/>
<dbReference type="Gene3D" id="3.40.50.150">
    <property type="entry name" value="Vaccinia Virus protein VP39"/>
    <property type="match status" value="1"/>
</dbReference>
<evidence type="ECO:0000313" key="7">
    <source>
        <dbReference type="EMBL" id="QNP44132.1"/>
    </source>
</evidence>
<evidence type="ECO:0000256" key="5">
    <source>
        <dbReference type="ARBA" id="ARBA00022691"/>
    </source>
</evidence>
<keyword evidence="5 6" id="KW-0949">S-adenosyl-L-methionine</keyword>
<keyword evidence="3 6" id="KW-0489">Methyltransferase</keyword>
<dbReference type="PIRSF" id="PIRSF003078">
    <property type="entry name" value="GidB"/>
    <property type="match status" value="1"/>
</dbReference>
<dbReference type="InterPro" id="IPR003682">
    <property type="entry name" value="rRNA_ssu_MeTfrase_G"/>
</dbReference>
<comment type="catalytic activity">
    <reaction evidence="6">
        <text>guanosine(527) in 16S rRNA + S-adenosyl-L-methionine = N(7)-methylguanosine(527) in 16S rRNA + S-adenosyl-L-homocysteine</text>
        <dbReference type="Rhea" id="RHEA:42732"/>
        <dbReference type="Rhea" id="RHEA-COMP:10209"/>
        <dbReference type="Rhea" id="RHEA-COMP:10210"/>
        <dbReference type="ChEBI" id="CHEBI:57856"/>
        <dbReference type="ChEBI" id="CHEBI:59789"/>
        <dbReference type="ChEBI" id="CHEBI:74269"/>
        <dbReference type="ChEBI" id="CHEBI:74480"/>
        <dbReference type="EC" id="2.1.1.170"/>
    </reaction>
</comment>
<sequence length="203" mass="22408">MIEQLRAASGKDVPRETLEQLEAYIELLKEEARRQNLIAPSTLEAVWDRHILDSAQLLRFEPFSGAAWADIGSGAGLPGIVIALLASGPVTLIEPRRLRAEFLAQCIDRLSLGEKVTVKCSKVERAQGKFDVITARAVAALDRLIAIAEHLSHKETVWVLPKGRSAQSELALAKRNWHCDVRVERSCTDPESEILVLTRVGAK</sequence>
<organism evidence="7 8">
    <name type="scientific">Sphingomonas daechungensis</name>
    <dbReference type="NCBI Taxonomy" id="1176646"/>
    <lineage>
        <taxon>Bacteria</taxon>
        <taxon>Pseudomonadati</taxon>
        <taxon>Pseudomonadota</taxon>
        <taxon>Alphaproteobacteria</taxon>
        <taxon>Sphingomonadales</taxon>
        <taxon>Sphingomonadaceae</taxon>
        <taxon>Sphingomonas</taxon>
    </lineage>
</organism>
<dbReference type="NCBIfam" id="TIGR00138">
    <property type="entry name" value="rsmG_gidB"/>
    <property type="match status" value="1"/>
</dbReference>
<dbReference type="RefSeq" id="WP_187715553.1">
    <property type="nucleotide sequence ID" value="NZ_BAABJC010000001.1"/>
</dbReference>
<protein>
    <recommendedName>
        <fullName evidence="6">Ribosomal RNA small subunit methyltransferase G</fullName>
        <ecNumber evidence="6">2.1.1.170</ecNumber>
    </recommendedName>
    <alternativeName>
        <fullName evidence="6">16S rRNA 7-methylguanosine methyltransferase</fullName>
        <shortName evidence="6">16S rRNA m7G methyltransferase</shortName>
    </alternativeName>
</protein>
<evidence type="ECO:0000313" key="8">
    <source>
        <dbReference type="Proteomes" id="UP000516134"/>
    </source>
</evidence>
<dbReference type="Proteomes" id="UP000516134">
    <property type="component" value="Chromosome"/>
</dbReference>
<evidence type="ECO:0000256" key="3">
    <source>
        <dbReference type="ARBA" id="ARBA00022603"/>
    </source>
</evidence>
<comment type="function">
    <text evidence="6">Specifically methylates the N7 position of guanine in position 527 of 16S rRNA.</text>
</comment>
<feature type="binding site" evidence="6">
    <location>
        <position position="136"/>
    </location>
    <ligand>
        <name>S-adenosyl-L-methionine</name>
        <dbReference type="ChEBI" id="CHEBI:59789"/>
    </ligand>
</feature>
<reference evidence="7 8" key="1">
    <citation type="submission" date="2020-08" db="EMBL/GenBank/DDBJ databases">
        <title>Genome sequence of Sphingomonas daechungensis KACC 18115T.</title>
        <authorList>
            <person name="Hyun D.-W."/>
            <person name="Bae J.-W."/>
        </authorList>
    </citation>
    <scope>NUCLEOTIDE SEQUENCE [LARGE SCALE GENOMIC DNA]</scope>
    <source>
        <strain evidence="7 8">KACC 18115</strain>
    </source>
</reference>
<dbReference type="SUPFAM" id="SSF53335">
    <property type="entry name" value="S-adenosyl-L-methionine-dependent methyltransferases"/>
    <property type="match status" value="1"/>
</dbReference>
<evidence type="ECO:0000256" key="1">
    <source>
        <dbReference type="ARBA" id="ARBA00022490"/>
    </source>
</evidence>